<evidence type="ECO:0000313" key="3">
    <source>
        <dbReference type="Proteomes" id="UP000327294"/>
    </source>
</evidence>
<feature type="region of interest" description="Disordered" evidence="1">
    <location>
        <begin position="140"/>
        <end position="165"/>
    </location>
</feature>
<reference evidence="2 3" key="1">
    <citation type="submission" date="2019-10" db="EMBL/GenBank/DDBJ databases">
        <title>Streptomyces sp. strain GY16 isolated from leaves of Broussonetia papyrifera.</title>
        <authorList>
            <person name="Mo P."/>
        </authorList>
    </citation>
    <scope>NUCLEOTIDE SEQUENCE [LARGE SCALE GENOMIC DNA]</scope>
    <source>
        <strain evidence="2 3">GY16</strain>
    </source>
</reference>
<evidence type="ECO:0000313" key="2">
    <source>
        <dbReference type="EMBL" id="QFQ99341.1"/>
    </source>
</evidence>
<name>A0A5P8K8B4_9ACTN</name>
<keyword evidence="3" id="KW-1185">Reference proteome</keyword>
<proteinExistence type="predicted"/>
<dbReference type="RefSeq" id="WP_152170764.1">
    <property type="nucleotide sequence ID" value="NZ_CP045096.1"/>
</dbReference>
<protein>
    <submittedName>
        <fullName evidence="2">Uncharacterized protein</fullName>
    </submittedName>
</protein>
<organism evidence="2 3">
    <name type="scientific">Streptomyces phaeolivaceus</name>
    <dbReference type="NCBI Taxonomy" id="2653200"/>
    <lineage>
        <taxon>Bacteria</taxon>
        <taxon>Bacillati</taxon>
        <taxon>Actinomycetota</taxon>
        <taxon>Actinomycetes</taxon>
        <taxon>Kitasatosporales</taxon>
        <taxon>Streptomycetaceae</taxon>
        <taxon>Streptomyces</taxon>
    </lineage>
</organism>
<accession>A0A5P8K8B4</accession>
<dbReference type="EMBL" id="CP045096">
    <property type="protein sequence ID" value="QFQ99341.1"/>
    <property type="molecule type" value="Genomic_DNA"/>
</dbReference>
<sequence length="165" mass="18519">MAVKTKWTIEHACGHTKIVDLSDRPADRRAGYARWLAGRACSDCWMASRDNDAEEKATWLKNKRAEEQAAADAWAEQYRMPPLDGTDRAVAWASRCRHQLMSAAYTALVLEGDATEPEWEAVEDAARTVTRAGWWIDQTEAEPADLPELLQAATNDDRPTENPYA</sequence>
<dbReference type="AlphaFoldDB" id="A0A5P8K8B4"/>
<feature type="compositionally biased region" description="Basic and acidic residues" evidence="1">
    <location>
        <begin position="155"/>
        <end position="165"/>
    </location>
</feature>
<gene>
    <name evidence="2" type="ORF">F9278_27915</name>
</gene>
<dbReference type="Proteomes" id="UP000327294">
    <property type="component" value="Chromosome"/>
</dbReference>
<dbReference type="KEGG" id="sphv:F9278_27915"/>
<evidence type="ECO:0000256" key="1">
    <source>
        <dbReference type="SAM" id="MobiDB-lite"/>
    </source>
</evidence>